<keyword evidence="2" id="KW-1185">Reference proteome</keyword>
<evidence type="ECO:0000313" key="1">
    <source>
        <dbReference type="EMBL" id="GAA4405130.1"/>
    </source>
</evidence>
<sequence length="81" mass="9600">MADADLHAQIKDLIDTEHELRRQLGTGEIDGESEHRRLRDIETHLDQLWDLLRQRRATREFHQNPNDAQLRSARVVEDYKG</sequence>
<dbReference type="Proteomes" id="UP001500635">
    <property type="component" value="Unassembled WGS sequence"/>
</dbReference>
<proteinExistence type="predicted"/>
<accession>A0ABP8KES7</accession>
<comment type="caution">
    <text evidence="1">The sequence shown here is derived from an EMBL/GenBank/DDBJ whole genome shotgun (WGS) entry which is preliminary data.</text>
</comment>
<organism evidence="1 2">
    <name type="scientific">Tsukamurella soli</name>
    <dbReference type="NCBI Taxonomy" id="644556"/>
    <lineage>
        <taxon>Bacteria</taxon>
        <taxon>Bacillati</taxon>
        <taxon>Actinomycetota</taxon>
        <taxon>Actinomycetes</taxon>
        <taxon>Mycobacteriales</taxon>
        <taxon>Tsukamurellaceae</taxon>
        <taxon>Tsukamurella</taxon>
    </lineage>
</organism>
<dbReference type="Pfam" id="PF10944">
    <property type="entry name" value="DUF2630"/>
    <property type="match status" value="1"/>
</dbReference>
<name>A0ABP8KES7_9ACTN</name>
<dbReference type="EMBL" id="BAABFR010000133">
    <property type="protein sequence ID" value="GAA4405130.1"/>
    <property type="molecule type" value="Genomic_DNA"/>
</dbReference>
<dbReference type="InterPro" id="IPR020311">
    <property type="entry name" value="Uncharacterised_Rv0898c"/>
</dbReference>
<protein>
    <submittedName>
        <fullName evidence="1">DUF2630 family protein</fullName>
    </submittedName>
</protein>
<dbReference type="RefSeq" id="WP_345001023.1">
    <property type="nucleotide sequence ID" value="NZ_BAABFR010000133.1"/>
</dbReference>
<gene>
    <name evidence="1" type="ORF">GCM10023147_48090</name>
</gene>
<evidence type="ECO:0000313" key="2">
    <source>
        <dbReference type="Proteomes" id="UP001500635"/>
    </source>
</evidence>
<reference evidence="2" key="1">
    <citation type="journal article" date="2019" name="Int. J. Syst. Evol. Microbiol.">
        <title>The Global Catalogue of Microorganisms (GCM) 10K type strain sequencing project: providing services to taxonomists for standard genome sequencing and annotation.</title>
        <authorList>
            <consortium name="The Broad Institute Genomics Platform"/>
            <consortium name="The Broad Institute Genome Sequencing Center for Infectious Disease"/>
            <person name="Wu L."/>
            <person name="Ma J."/>
        </authorList>
    </citation>
    <scope>NUCLEOTIDE SEQUENCE [LARGE SCALE GENOMIC DNA]</scope>
    <source>
        <strain evidence="2">JCM 17688</strain>
    </source>
</reference>